<comment type="caution">
    <text evidence="2">The sequence shown here is derived from an EMBL/GenBank/DDBJ whole genome shotgun (WGS) entry which is preliminary data.</text>
</comment>
<keyword evidence="3" id="KW-1185">Reference proteome</keyword>
<name>A0ABR0EKE7_ZASCE</name>
<reference evidence="2 3" key="1">
    <citation type="journal article" date="2023" name="G3 (Bethesda)">
        <title>A chromosome-level genome assembly of Zasmidium syzygii isolated from banana leaves.</title>
        <authorList>
            <person name="van Westerhoven A.C."/>
            <person name="Mehrabi R."/>
            <person name="Talebi R."/>
            <person name="Steentjes M.B.F."/>
            <person name="Corcolon B."/>
            <person name="Chong P.A."/>
            <person name="Kema G.H.J."/>
            <person name="Seidl M.F."/>
        </authorList>
    </citation>
    <scope>NUCLEOTIDE SEQUENCE [LARGE SCALE GENOMIC DNA]</scope>
    <source>
        <strain evidence="2 3">P124</strain>
    </source>
</reference>
<dbReference type="PANTHER" id="PTHR33112">
    <property type="entry name" value="DOMAIN PROTEIN, PUTATIVE-RELATED"/>
    <property type="match status" value="1"/>
</dbReference>
<sequence length="333" mass="37827">MAPLNLRGWVLQERILSKRILHFGKTQMLWECRELQAAETFPNGTSYDGSRPRGIKSLEPYAPGPLEKTDPGDKPDPRFWAYNLWTGIASAYCKCSLTKPEDKVLAIMGLAKHMNGLIKDMYVAGMWRTYLASELAWRVGNYKIMTPSAPEIYTAPTWSWLSKNAEITCSTVGDKGIRLRVKDVELDYATKDPCGPLLGGRLYLEGILRRVKIHRKPDRERMSTGAWSLTLPDCPPLAEVGSFEDLVYLDTFPKNFDAENENGELFCMELVDDVEFWATLDLLLLKCEDKEKGIFTRVGLSCTHDSRKKILGDRKRMPELPFSWTKGDVAHKV</sequence>
<protein>
    <submittedName>
        <fullName evidence="2">Uncharacterized protein</fullName>
    </submittedName>
</protein>
<gene>
    <name evidence="2" type="ORF">PRZ48_007539</name>
</gene>
<dbReference type="PANTHER" id="PTHR33112:SF11">
    <property type="entry name" value="HETEROKARYON INCOMPATIBILITY DOMAIN-CONTAINING PROTEIN"/>
    <property type="match status" value="1"/>
</dbReference>
<evidence type="ECO:0000313" key="3">
    <source>
        <dbReference type="Proteomes" id="UP001305779"/>
    </source>
</evidence>
<feature type="region of interest" description="Disordered" evidence="1">
    <location>
        <begin position="43"/>
        <end position="74"/>
    </location>
</feature>
<dbReference type="EMBL" id="JAXOVC010000005">
    <property type="protein sequence ID" value="KAK4501730.1"/>
    <property type="molecule type" value="Genomic_DNA"/>
</dbReference>
<evidence type="ECO:0000313" key="2">
    <source>
        <dbReference type="EMBL" id="KAK4501730.1"/>
    </source>
</evidence>
<proteinExistence type="predicted"/>
<organism evidence="2 3">
    <name type="scientific">Zasmidium cellare</name>
    <name type="common">Wine cellar mold</name>
    <name type="synonym">Racodium cellare</name>
    <dbReference type="NCBI Taxonomy" id="395010"/>
    <lineage>
        <taxon>Eukaryota</taxon>
        <taxon>Fungi</taxon>
        <taxon>Dikarya</taxon>
        <taxon>Ascomycota</taxon>
        <taxon>Pezizomycotina</taxon>
        <taxon>Dothideomycetes</taxon>
        <taxon>Dothideomycetidae</taxon>
        <taxon>Mycosphaerellales</taxon>
        <taxon>Mycosphaerellaceae</taxon>
        <taxon>Zasmidium</taxon>
    </lineage>
</organism>
<dbReference type="Proteomes" id="UP001305779">
    <property type="component" value="Unassembled WGS sequence"/>
</dbReference>
<accession>A0ABR0EKE7</accession>
<evidence type="ECO:0000256" key="1">
    <source>
        <dbReference type="SAM" id="MobiDB-lite"/>
    </source>
</evidence>